<dbReference type="PROSITE" id="PS51257">
    <property type="entry name" value="PROKAR_LIPOPROTEIN"/>
    <property type="match status" value="1"/>
</dbReference>
<dbReference type="Gene3D" id="6.10.250.1540">
    <property type="match status" value="1"/>
</dbReference>
<dbReference type="SUPFAM" id="SSF141480">
    <property type="entry name" value="Extracellular hemoglobin linker subunit, receptor domain"/>
    <property type="match status" value="1"/>
</dbReference>
<dbReference type="InterPro" id="IPR023415">
    <property type="entry name" value="LDLR_class-A_CS"/>
</dbReference>
<dbReference type="Pfam" id="PF00057">
    <property type="entry name" value="Ldl_recept_a"/>
    <property type="match status" value="1"/>
</dbReference>
<dbReference type="InterPro" id="IPR037246">
    <property type="entry name" value="Extrac_hemoglob_link_heterodim"/>
</dbReference>
<reference evidence="5" key="1">
    <citation type="submission" date="2005-10" db="EMBL/GenBank/DDBJ databases">
        <title>The Linker Chains of the Gigantic Hemoglobin of the Earthworm Lumbricus terrestris: Primary Structures of Linkers L2, L3 and L4 and Analysis of the Connectivity of the Disulfide Bonds in Linker L1.</title>
        <authorList>
            <person name="Kao W.-Y."/>
            <person name="Qin J."/>
            <person name="Fushitani K."/>
            <person name="Smith S.S."/>
            <person name="Gorr T.A."/>
            <person name="Riggs C.K."/>
            <person name="Knapp J.E."/>
            <person name="Chait B.T."/>
            <person name="Riggs A.F."/>
        </authorList>
    </citation>
    <scope>NUCLEOTIDE SEQUENCE</scope>
</reference>
<dbReference type="PROSITE" id="PS01209">
    <property type="entry name" value="LDLRA_1"/>
    <property type="match status" value="1"/>
</dbReference>
<protein>
    <submittedName>
        <fullName evidence="5">Extracellular hemoglobin linker L4 subunit</fullName>
    </submittedName>
</protein>
<dbReference type="IntAct" id="Q2I741">
    <property type="interactions" value="1"/>
</dbReference>
<sequence length="239" mass="26679">MRGPFIGVVVVVLAAVACLLQVDAAAEEDNRARDISERIDKLTAEAFKLGRNLDARLDPIRIKKAGTLKARVDAIAEPTCDEHEYQCGGDDPQCVGDLLVCDGITDCRNGDDEKHCVLPFAKGDTFVGDQEFDHCGRFNPDHITLHIDSVTTIPFFTSHPKVTGRVDIHVDRDDDWAVSTPSFGFYSFATHRIIFRTPDKDSLYLVAQFDGYNFDRFVGETLRVGTGLPCARFIYKRQH</sequence>
<keyword evidence="1 2" id="KW-1015">Disulfide bond</keyword>
<feature type="signal peptide" evidence="3">
    <location>
        <begin position="1"/>
        <end position="24"/>
    </location>
</feature>
<evidence type="ECO:0000256" key="2">
    <source>
        <dbReference type="PROSITE-ProRule" id="PRU00124"/>
    </source>
</evidence>
<dbReference type="DIP" id="DIP-29129N"/>
<feature type="chain" id="PRO_5004209629" evidence="3">
    <location>
        <begin position="25"/>
        <end position="239"/>
    </location>
</feature>
<evidence type="ECO:0000256" key="3">
    <source>
        <dbReference type="SAM" id="SignalP"/>
    </source>
</evidence>
<dbReference type="SUPFAM" id="SSF57424">
    <property type="entry name" value="LDL receptor-like module"/>
    <property type="match status" value="1"/>
</dbReference>
<dbReference type="InterPro" id="IPR031639">
    <property type="entry name" value="Eryth_link_C"/>
</dbReference>
<dbReference type="EMBL" id="DQ234599">
    <property type="protein sequence ID" value="ABB71124.1"/>
    <property type="molecule type" value="mRNA"/>
</dbReference>
<dbReference type="PROSITE" id="PS50068">
    <property type="entry name" value="LDLRA_2"/>
    <property type="match status" value="1"/>
</dbReference>
<name>Q2I741_LUMTE</name>
<organism evidence="5">
    <name type="scientific">Lumbricus terrestris</name>
    <name type="common">Common earthworm</name>
    <dbReference type="NCBI Taxonomy" id="6398"/>
    <lineage>
        <taxon>Eukaryota</taxon>
        <taxon>Metazoa</taxon>
        <taxon>Spiralia</taxon>
        <taxon>Lophotrochozoa</taxon>
        <taxon>Annelida</taxon>
        <taxon>Clitellata</taxon>
        <taxon>Oligochaeta</taxon>
        <taxon>Crassiclitellata</taxon>
        <taxon>Lumbricina</taxon>
        <taxon>Lumbricidae</taxon>
        <taxon>Lumbricinae</taxon>
        <taxon>Lumbricus</taxon>
    </lineage>
</organism>
<feature type="domain" description="Annelid erythrocruorin linker subunit C-terminal" evidence="4">
    <location>
        <begin position="119"/>
        <end position="238"/>
    </location>
</feature>
<evidence type="ECO:0000256" key="1">
    <source>
        <dbReference type="ARBA" id="ARBA00023157"/>
    </source>
</evidence>
<evidence type="ECO:0000259" key="4">
    <source>
        <dbReference type="Pfam" id="PF16915"/>
    </source>
</evidence>
<dbReference type="AlphaFoldDB" id="Q2I741"/>
<comment type="caution">
    <text evidence="2">Lacks conserved residue(s) required for the propagation of feature annotation.</text>
</comment>
<accession>Q2I741</accession>
<feature type="disulfide bond" evidence="2">
    <location>
        <begin position="101"/>
        <end position="116"/>
    </location>
</feature>
<dbReference type="SMART" id="SM00192">
    <property type="entry name" value="LDLa"/>
    <property type="match status" value="1"/>
</dbReference>
<dbReference type="InterPro" id="IPR036055">
    <property type="entry name" value="LDL_receptor-like_sf"/>
</dbReference>
<dbReference type="CDD" id="cd11673">
    <property type="entry name" value="hemoglobin_linker_C"/>
    <property type="match status" value="1"/>
</dbReference>
<dbReference type="CDD" id="cd00112">
    <property type="entry name" value="LDLa"/>
    <property type="match status" value="1"/>
</dbReference>
<proteinExistence type="evidence at transcript level"/>
<evidence type="ECO:0000313" key="5">
    <source>
        <dbReference type="EMBL" id="ABB71124.1"/>
    </source>
</evidence>
<dbReference type="SUPFAM" id="SSF144276">
    <property type="entry name" value="Heterotrimerisation domain of extracellular hemoglobin linker subunits"/>
    <property type="match status" value="1"/>
</dbReference>
<dbReference type="InterPro" id="IPR002172">
    <property type="entry name" value="LDrepeatLR_classA_rpt"/>
</dbReference>
<dbReference type="InterPro" id="IPR036153">
    <property type="entry name" value="Eryth_link_C_sf"/>
</dbReference>
<keyword evidence="3" id="KW-0732">Signal</keyword>
<dbReference type="Gene3D" id="2.40.128.620">
    <property type="match status" value="1"/>
</dbReference>
<dbReference type="Pfam" id="PF16915">
    <property type="entry name" value="Eryth_link_C"/>
    <property type="match status" value="1"/>
</dbReference>